<dbReference type="InterPro" id="IPR058548">
    <property type="entry name" value="MlaB-like_STAS"/>
</dbReference>
<sequence length="100" mass="10832">MTTLSDPSQRILELAAALDFRAAAPLTESLLAMRGTALTIDASRVERIGGQCLQVLLSAQQTWSADETALSFTNLTPGFVEGLRLLGFSEADFTREEMPE</sequence>
<evidence type="ECO:0000313" key="3">
    <source>
        <dbReference type="Proteomes" id="UP000254701"/>
    </source>
</evidence>
<organism evidence="2 3">
    <name type="scientific">Aminobacter aminovorans</name>
    <name type="common">Chelatobacter heintzii</name>
    <dbReference type="NCBI Taxonomy" id="83263"/>
    <lineage>
        <taxon>Bacteria</taxon>
        <taxon>Pseudomonadati</taxon>
        <taxon>Pseudomonadota</taxon>
        <taxon>Alphaproteobacteria</taxon>
        <taxon>Hyphomicrobiales</taxon>
        <taxon>Phyllobacteriaceae</taxon>
        <taxon>Aminobacter</taxon>
    </lineage>
</organism>
<reference evidence="2 3" key="1">
    <citation type="submission" date="2018-06" db="EMBL/GenBank/DDBJ databases">
        <authorList>
            <consortium name="Pathogen Informatics"/>
            <person name="Doyle S."/>
        </authorList>
    </citation>
    <scope>NUCLEOTIDE SEQUENCE [LARGE SCALE GENOMIC DNA]</scope>
    <source>
        <strain evidence="2 3">NCTC10684</strain>
    </source>
</reference>
<dbReference type="InterPro" id="IPR002645">
    <property type="entry name" value="STAS_dom"/>
</dbReference>
<evidence type="ECO:0000259" key="1">
    <source>
        <dbReference type="PROSITE" id="PS50801"/>
    </source>
</evidence>
<gene>
    <name evidence="2" type="ORF">NCTC10684_00528</name>
</gene>
<dbReference type="AlphaFoldDB" id="A0A380WGJ8"/>
<dbReference type="InterPro" id="IPR036513">
    <property type="entry name" value="STAS_dom_sf"/>
</dbReference>
<dbReference type="SUPFAM" id="SSF52091">
    <property type="entry name" value="SpoIIaa-like"/>
    <property type="match status" value="1"/>
</dbReference>
<feature type="domain" description="STAS" evidence="1">
    <location>
        <begin position="1"/>
        <end position="100"/>
    </location>
</feature>
<dbReference type="OrthoDB" id="7280289at2"/>
<dbReference type="EMBL" id="UFSM01000001">
    <property type="protein sequence ID" value="SUU87336.1"/>
    <property type="molecule type" value="Genomic_DNA"/>
</dbReference>
<dbReference type="Pfam" id="PF13466">
    <property type="entry name" value="STAS_2"/>
    <property type="match status" value="1"/>
</dbReference>
<accession>A0A380WGJ8</accession>
<dbReference type="Gene3D" id="3.30.750.24">
    <property type="entry name" value="STAS domain"/>
    <property type="match status" value="1"/>
</dbReference>
<dbReference type="RefSeq" id="WP_115729858.1">
    <property type="nucleotide sequence ID" value="NZ_BAAAVY010000033.1"/>
</dbReference>
<protein>
    <recommendedName>
        <fullName evidence="1">STAS domain-containing protein</fullName>
    </recommendedName>
</protein>
<dbReference type="Proteomes" id="UP000254701">
    <property type="component" value="Unassembled WGS sequence"/>
</dbReference>
<dbReference type="PROSITE" id="PS50801">
    <property type="entry name" value="STAS"/>
    <property type="match status" value="1"/>
</dbReference>
<proteinExistence type="predicted"/>
<evidence type="ECO:0000313" key="2">
    <source>
        <dbReference type="EMBL" id="SUU87336.1"/>
    </source>
</evidence>
<name>A0A380WGJ8_AMIAI</name>